<dbReference type="AlphaFoldDB" id="A7RUV3"/>
<keyword evidence="3" id="KW-1185">Reference proteome</keyword>
<evidence type="ECO:0000313" key="3">
    <source>
        <dbReference type="Proteomes" id="UP000001593"/>
    </source>
</evidence>
<feature type="signal peptide" evidence="1">
    <location>
        <begin position="1"/>
        <end position="20"/>
    </location>
</feature>
<dbReference type="PANTHER" id="PTHR13593">
    <property type="match status" value="1"/>
</dbReference>
<proteinExistence type="predicted"/>
<evidence type="ECO:0000313" key="2">
    <source>
        <dbReference type="EMBL" id="EDO44758.1"/>
    </source>
</evidence>
<dbReference type="InterPro" id="IPR017946">
    <property type="entry name" value="PLC-like_Pdiesterase_TIM-brl"/>
</dbReference>
<reference evidence="2 3" key="1">
    <citation type="journal article" date="2007" name="Science">
        <title>Sea anemone genome reveals ancestral eumetazoan gene repertoire and genomic organization.</title>
        <authorList>
            <person name="Putnam N.H."/>
            <person name="Srivastava M."/>
            <person name="Hellsten U."/>
            <person name="Dirks B."/>
            <person name="Chapman J."/>
            <person name="Salamov A."/>
            <person name="Terry A."/>
            <person name="Shapiro H."/>
            <person name="Lindquist E."/>
            <person name="Kapitonov V.V."/>
            <person name="Jurka J."/>
            <person name="Genikhovich G."/>
            <person name="Grigoriev I.V."/>
            <person name="Lucas S.M."/>
            <person name="Steele R.E."/>
            <person name="Finnerty J.R."/>
            <person name="Technau U."/>
            <person name="Martindale M.Q."/>
            <person name="Rokhsar D.S."/>
        </authorList>
    </citation>
    <scope>NUCLEOTIDE SEQUENCE [LARGE SCALE GENOMIC DNA]</scope>
    <source>
        <strain evidence="3">CH2 X CH6</strain>
    </source>
</reference>
<gene>
    <name evidence="2" type="ORF">NEMVEDRAFT_v1g202490</name>
</gene>
<sequence length="365" mass="41586">MSLPWMFLVTFSCLYQVGSSLTCNGRAAFCDLTLNQATFAGTHNSASGFDGFLHYHTPLGPISYQSTLSLPGPISYQSTLSLPGPISYQNTLSSPGPIVALSCFYRNQHRSITGQLDDGIRYLDIDTCWEDSSRYTKGAWACHEGAYAGPVYKILNQVDAWMRIHRNEVVVINFNRDTVTEDAEKTGQHITKLIEERWGVTAERQTRKELMVNDYRRRNWHWPTLGEAVMSNQRIFVFMTSKLIHHRGGTIGMSWKSYGLIESKGCSKLVEYIREKCDQSYSDFMQIDLILTWGLCVDDMAYFCNRYTEQITQECAERRAKTNRMTANFILVDYQSEISGSNRVGQVALRQNIRNVKSFLGKDIS</sequence>
<dbReference type="SUPFAM" id="SSF51695">
    <property type="entry name" value="PLC-like phosphodiesterases"/>
    <property type="match status" value="1"/>
</dbReference>
<dbReference type="GO" id="GO:0008081">
    <property type="term" value="F:phosphoric diester hydrolase activity"/>
    <property type="evidence" value="ECO:0000318"/>
    <property type="project" value="GO_Central"/>
</dbReference>
<dbReference type="HOGENOM" id="CLU_779147_0_0_1"/>
<dbReference type="OMA" id="RCERETF"/>
<dbReference type="InterPro" id="IPR051057">
    <property type="entry name" value="PI-PLC_domain"/>
</dbReference>
<name>A7RUV3_NEMVE</name>
<dbReference type="EMBL" id="DS469541">
    <property type="protein sequence ID" value="EDO44758.1"/>
    <property type="molecule type" value="Genomic_DNA"/>
</dbReference>
<dbReference type="Pfam" id="PF26146">
    <property type="entry name" value="PI-PLC_X"/>
    <property type="match status" value="1"/>
</dbReference>
<dbReference type="InParanoid" id="A7RUV3"/>
<keyword evidence="1" id="KW-0732">Signal</keyword>
<dbReference type="eggNOG" id="ENOG502SG39">
    <property type="taxonomic scope" value="Eukaryota"/>
</dbReference>
<dbReference type="PhylomeDB" id="A7RUV3"/>
<feature type="chain" id="PRO_5002713844" evidence="1">
    <location>
        <begin position="21"/>
        <end position="365"/>
    </location>
</feature>
<accession>A7RUV3</accession>
<evidence type="ECO:0000256" key="1">
    <source>
        <dbReference type="SAM" id="SignalP"/>
    </source>
</evidence>
<dbReference type="Proteomes" id="UP000001593">
    <property type="component" value="Unassembled WGS sequence"/>
</dbReference>
<organism evidence="2 3">
    <name type="scientific">Nematostella vectensis</name>
    <name type="common">Starlet sea anemone</name>
    <dbReference type="NCBI Taxonomy" id="45351"/>
    <lineage>
        <taxon>Eukaryota</taxon>
        <taxon>Metazoa</taxon>
        <taxon>Cnidaria</taxon>
        <taxon>Anthozoa</taxon>
        <taxon>Hexacorallia</taxon>
        <taxon>Actiniaria</taxon>
        <taxon>Edwardsiidae</taxon>
        <taxon>Nematostella</taxon>
    </lineage>
</organism>
<dbReference type="Gene3D" id="3.20.20.190">
    <property type="entry name" value="Phosphatidylinositol (PI) phosphodiesterase"/>
    <property type="match status" value="1"/>
</dbReference>
<dbReference type="PANTHER" id="PTHR13593:SF140">
    <property type="entry name" value="PLC-LIKE PHOSPHODIESTERASE"/>
    <property type="match status" value="1"/>
</dbReference>
<dbReference type="GO" id="GO:0006629">
    <property type="term" value="P:lipid metabolic process"/>
    <property type="evidence" value="ECO:0007669"/>
    <property type="project" value="InterPro"/>
</dbReference>
<protein>
    <submittedName>
        <fullName evidence="2">Uncharacterized protein</fullName>
    </submittedName>
</protein>